<gene>
    <name evidence="1" type="ORF">FOTG_19161</name>
</gene>
<dbReference type="HOGENOM" id="CLU_3279524_0_0_1"/>
<evidence type="ECO:0000313" key="1">
    <source>
        <dbReference type="EMBL" id="EXM12338.1"/>
    </source>
</evidence>
<proteinExistence type="predicted"/>
<dbReference type="EMBL" id="KK035654">
    <property type="protein sequence ID" value="EXM12338.1"/>
    <property type="molecule type" value="Genomic_DNA"/>
</dbReference>
<dbReference type="Proteomes" id="UP000030701">
    <property type="component" value="Unassembled WGS sequence"/>
</dbReference>
<dbReference type="AlphaFoldDB" id="X0KFS6"/>
<reference evidence="1" key="2">
    <citation type="submission" date="2014-03" db="EMBL/GenBank/DDBJ databases">
        <title>The Genome Annotation of Fusarium oxysporum Cotton.</title>
        <authorList>
            <consortium name="The Broad Institute Genomics Platform"/>
            <person name="Ma L.-J."/>
            <person name="Corby-Kistler H."/>
            <person name="Broz K."/>
            <person name="Gale L.R."/>
            <person name="Jonkers W."/>
            <person name="O'Donnell K."/>
            <person name="Ploetz R."/>
            <person name="Steinberg C."/>
            <person name="Schwartz D.C."/>
            <person name="VanEtten H."/>
            <person name="Zhou S."/>
            <person name="Young S.K."/>
            <person name="Zeng Q."/>
            <person name="Gargeya S."/>
            <person name="Fitzgerald M."/>
            <person name="Abouelleil A."/>
            <person name="Alvarado L."/>
            <person name="Chapman S.B."/>
            <person name="Gainer-Dewar J."/>
            <person name="Goldberg J."/>
            <person name="Griggs A."/>
            <person name="Gujja S."/>
            <person name="Hansen M."/>
            <person name="Howarth C."/>
            <person name="Imamovic A."/>
            <person name="Ireland A."/>
            <person name="Larimer J."/>
            <person name="McCowan C."/>
            <person name="Murphy C."/>
            <person name="Pearson M."/>
            <person name="Poon T.W."/>
            <person name="Priest M."/>
            <person name="Roberts A."/>
            <person name="Saif S."/>
            <person name="Shea T."/>
            <person name="Sykes S."/>
            <person name="Wortman J."/>
            <person name="Nusbaum C."/>
            <person name="Birren B."/>
        </authorList>
    </citation>
    <scope>NUCLEOTIDE SEQUENCE</scope>
    <source>
        <strain evidence="1">25433</strain>
    </source>
</reference>
<accession>X0KFS6</accession>
<protein>
    <submittedName>
        <fullName evidence="1">Uncharacterized protein</fullName>
    </submittedName>
</protein>
<sequence length="41" mass="4760">MRSGSLNLRVEIPYVNIWIHTLTNPTSPTVSFFIELQRSQN</sequence>
<name>X0KFS6_FUSOX</name>
<reference evidence="1" key="1">
    <citation type="submission" date="2011-11" db="EMBL/GenBank/DDBJ databases">
        <title>The Genome Sequence of Fusarium oxysporum Cotton.</title>
        <authorList>
            <consortium name="The Broad Institute Genome Sequencing Platform"/>
            <person name="Ma L.-J."/>
            <person name="Gale L.R."/>
            <person name="Schwartz D.C."/>
            <person name="Zhou S."/>
            <person name="Corby-Kistler H."/>
            <person name="Young S.K."/>
            <person name="Zeng Q."/>
            <person name="Gargeya S."/>
            <person name="Fitzgerald M."/>
            <person name="Haas B."/>
            <person name="Abouelleil A."/>
            <person name="Alvarado L."/>
            <person name="Arachchi H.M."/>
            <person name="Berlin A."/>
            <person name="Brown A."/>
            <person name="Chapman S.B."/>
            <person name="Chen Z."/>
            <person name="Dunbar C."/>
            <person name="Freedman E."/>
            <person name="Gearin G."/>
            <person name="Goldberg J."/>
            <person name="Griggs A."/>
            <person name="Gujja S."/>
            <person name="Heiman D."/>
            <person name="Howarth C."/>
            <person name="Larson L."/>
            <person name="Lui A."/>
            <person name="MacDonald P.J.P."/>
            <person name="Montmayeur A."/>
            <person name="Murphy C."/>
            <person name="Neiman D."/>
            <person name="Pearson M."/>
            <person name="Priest M."/>
            <person name="Roberts A."/>
            <person name="Saif S."/>
            <person name="Shea T."/>
            <person name="Shenoy N."/>
            <person name="Sisk P."/>
            <person name="Stolte C."/>
            <person name="Sykes S."/>
            <person name="Wortman J."/>
            <person name="Nusbaum C."/>
            <person name="Birren B."/>
        </authorList>
    </citation>
    <scope>NUCLEOTIDE SEQUENCE [LARGE SCALE GENOMIC DNA]</scope>
    <source>
        <strain evidence="1">25433</strain>
    </source>
</reference>
<organism evidence="1">
    <name type="scientific">Fusarium oxysporum f. sp. vasinfectum 25433</name>
    <dbReference type="NCBI Taxonomy" id="1089449"/>
    <lineage>
        <taxon>Eukaryota</taxon>
        <taxon>Fungi</taxon>
        <taxon>Dikarya</taxon>
        <taxon>Ascomycota</taxon>
        <taxon>Pezizomycotina</taxon>
        <taxon>Sordariomycetes</taxon>
        <taxon>Hypocreomycetidae</taxon>
        <taxon>Hypocreales</taxon>
        <taxon>Nectriaceae</taxon>
        <taxon>Fusarium</taxon>
        <taxon>Fusarium oxysporum species complex</taxon>
    </lineage>
</organism>